<keyword evidence="4" id="KW-1185">Reference proteome</keyword>
<dbReference type="PANTHER" id="PTHR45786">
    <property type="entry name" value="DNA BINDING PROTEIN-LIKE"/>
    <property type="match status" value="1"/>
</dbReference>
<evidence type="ECO:0000259" key="2">
    <source>
        <dbReference type="Pfam" id="PF14214"/>
    </source>
</evidence>
<reference evidence="4" key="1">
    <citation type="submission" date="2017-03" db="EMBL/GenBank/DDBJ databases">
        <title>Phytopthora megakarya and P. palmivora, two closely related causual agents of cacao black pod achieved similar genome size and gene model numbers by different mechanisms.</title>
        <authorList>
            <person name="Ali S."/>
            <person name="Shao J."/>
            <person name="Larry D.J."/>
            <person name="Kronmiller B."/>
            <person name="Shen D."/>
            <person name="Strem M.D."/>
            <person name="Melnick R.L."/>
            <person name="Guiltinan M.J."/>
            <person name="Tyler B.M."/>
            <person name="Meinhardt L.W."/>
            <person name="Bailey B.A."/>
        </authorList>
    </citation>
    <scope>NUCLEOTIDE SEQUENCE [LARGE SCALE GENOMIC DNA]</scope>
    <source>
        <strain evidence="4">zdho120</strain>
    </source>
</reference>
<dbReference type="Proteomes" id="UP000198211">
    <property type="component" value="Unassembled WGS sequence"/>
</dbReference>
<dbReference type="PANTHER" id="PTHR45786:SF74">
    <property type="entry name" value="ATP-DEPENDENT DNA HELICASE"/>
    <property type="match status" value="1"/>
</dbReference>
<comment type="caution">
    <text evidence="3">The sequence shown here is derived from an EMBL/GenBank/DDBJ whole genome shotgun (WGS) entry which is preliminary data.</text>
</comment>
<protein>
    <submittedName>
        <fullName evidence="3">Helitron helicase</fullName>
    </submittedName>
</protein>
<evidence type="ECO:0000313" key="4">
    <source>
        <dbReference type="Proteomes" id="UP000198211"/>
    </source>
</evidence>
<gene>
    <name evidence="3" type="ORF">PHMEG_000727</name>
</gene>
<accession>A0A225X4Q3</accession>
<feature type="compositionally biased region" description="Basic and acidic residues" evidence="1">
    <location>
        <begin position="303"/>
        <end position="312"/>
    </location>
</feature>
<name>A0A225X4Q3_9STRA</name>
<sequence length="330" mass="37925">MWAWKFPGETKECCCIDGKVKLPPHGESLRKLRLLFNNPVFMKSIRAYNNTSAFTSIGGTRSEPLRVDESVTMRGIYKSCVMASWGIWVFAQIYINDHDSAACVASRIRTTDGMNAEFLSELDEVMEQYRDVHKRLIDPEVNCELRLHVGHGTNPGTHNTPTAFEVAAIIFDANAAQPQDIVLYTRQGGFNRINESNPHYDPLHYPLLHPYGESGWTYKLPYATYLLYDRTGEHSLLRLGSRLTQQYCFDQWSSAEQQRLRYIENYQLEFRLKTIQGLTVAHRQDDTEDHLVAVMYELERTAQDSVTDRERQQNTSNGTIDRTLTMLDGV</sequence>
<dbReference type="EMBL" id="NBNE01000021">
    <property type="protein sequence ID" value="OWZ24248.1"/>
    <property type="molecule type" value="Genomic_DNA"/>
</dbReference>
<feature type="compositionally biased region" description="Polar residues" evidence="1">
    <location>
        <begin position="313"/>
        <end position="322"/>
    </location>
</feature>
<organism evidence="3 4">
    <name type="scientific">Phytophthora megakarya</name>
    <dbReference type="NCBI Taxonomy" id="4795"/>
    <lineage>
        <taxon>Eukaryota</taxon>
        <taxon>Sar</taxon>
        <taxon>Stramenopiles</taxon>
        <taxon>Oomycota</taxon>
        <taxon>Peronosporomycetes</taxon>
        <taxon>Peronosporales</taxon>
        <taxon>Peronosporaceae</taxon>
        <taxon>Phytophthora</taxon>
    </lineage>
</organism>
<dbReference type="STRING" id="4795.A0A225X4Q3"/>
<keyword evidence="3" id="KW-0547">Nucleotide-binding</keyword>
<dbReference type="InterPro" id="IPR025476">
    <property type="entry name" value="Helitron_helicase-like"/>
</dbReference>
<evidence type="ECO:0000256" key="1">
    <source>
        <dbReference type="SAM" id="MobiDB-lite"/>
    </source>
</evidence>
<dbReference type="GO" id="GO:0004386">
    <property type="term" value="F:helicase activity"/>
    <property type="evidence" value="ECO:0007669"/>
    <property type="project" value="UniProtKB-KW"/>
</dbReference>
<feature type="region of interest" description="Disordered" evidence="1">
    <location>
        <begin position="303"/>
        <end position="330"/>
    </location>
</feature>
<keyword evidence="3" id="KW-0067">ATP-binding</keyword>
<dbReference type="OrthoDB" id="120387at2759"/>
<feature type="domain" description="Helitron helicase-like" evidence="2">
    <location>
        <begin position="222"/>
        <end position="312"/>
    </location>
</feature>
<keyword evidence="3" id="KW-0378">Hydrolase</keyword>
<keyword evidence="3" id="KW-0347">Helicase</keyword>
<dbReference type="AlphaFoldDB" id="A0A225X4Q3"/>
<evidence type="ECO:0000313" key="3">
    <source>
        <dbReference type="EMBL" id="OWZ24248.1"/>
    </source>
</evidence>
<dbReference type="Pfam" id="PF14214">
    <property type="entry name" value="Helitron_like_N"/>
    <property type="match status" value="1"/>
</dbReference>
<proteinExistence type="predicted"/>